<dbReference type="Pfam" id="PF12262">
    <property type="entry name" value="Lipase_bact_N"/>
    <property type="match status" value="1"/>
</dbReference>
<sequence length="615" mass="65239">MKKVYLAALVANALLLGGCGDDTELTGQPTVVEFEPSIQESLSKPTKVKFTLQGTNASVPIANNLLFDTTDGTLNIPTNDTSLSNPLVAVGQMDGWSTSQPISIDFGASLGSNSVSAQSGQSIAYLIEIPKQLTAMTQADLAQASIIPVTVIKSGYKLNVVPTQPLNGGSEFLLAITNSLTDANGETVGMSESYATLKSKQRIYTEGSLASAQQLVQATEAFIAGGTGIDPSTIIYSSWFSTQSVGDTMYATKGIVAQAASKLLAKAGGFSDFWKGTANPNNVDLTNAGAITITSTSDFNTALTGDANVTTFMANDRDGLLGKYAQFQSQFSALFPNSSITANDTNTYVTKGTVKLPYFLETGSDWNTQPFESATPSLAIIQSLLDDETEQVNTIQQLTAANVDYTKLSSTAGVAEELPDLMGITLTKVDGSVADPQRLITRYSPVPAIKSLQDVEFLLFTPEDGVYDNLVIYQHGITSLKEDSYSFAYYLTTQDIAVLAIDAPLHGSRSLDAQRSANADVLAYMNLSYLPVARDNLRQSMMDIIHLRAALALNGQSLVVNPVFTSAYKTGSLTDVSLVGHSLGGIIGTTAFVQANRSLAPPKVIRYSVLATPLS</sequence>
<accession>A0A090SX54</accession>
<dbReference type="InterPro" id="IPR025920">
    <property type="entry name" value="Lipase_bact_N"/>
</dbReference>
<reference evidence="2 3" key="1">
    <citation type="submission" date="2014-09" db="EMBL/GenBank/DDBJ databases">
        <title>Vibrio maritimus JCM 19240. (C210) whole genome shotgun sequence.</title>
        <authorList>
            <person name="Sawabe T."/>
            <person name="Meirelles P."/>
            <person name="Nakanishi M."/>
            <person name="Sayaka M."/>
            <person name="Hattori M."/>
            <person name="Ohkuma M."/>
        </authorList>
    </citation>
    <scope>NUCLEOTIDE SEQUENCE [LARGE SCALE GENOMIC DNA]</scope>
    <source>
        <strain evidence="2 3">JCM 19240</strain>
    </source>
</reference>
<protein>
    <submittedName>
        <fullName evidence="2">Putative lipase</fullName>
    </submittedName>
</protein>
<feature type="domain" description="Bacterial virulence factor lipase N-terminal" evidence="1">
    <location>
        <begin position="33"/>
        <end position="261"/>
    </location>
</feature>
<reference evidence="2 3" key="2">
    <citation type="submission" date="2014-09" db="EMBL/GenBank/DDBJ databases">
        <authorList>
            <consortium name="NBRP consortium"/>
            <person name="Sawabe T."/>
            <person name="Meirelles P."/>
            <person name="Nakanishi M."/>
            <person name="Sayaka M."/>
            <person name="Hattori M."/>
            <person name="Ohkuma M."/>
        </authorList>
    </citation>
    <scope>NUCLEOTIDE SEQUENCE [LARGE SCALE GENOMIC DNA]</scope>
    <source>
        <strain evidence="2 3">JCM 19240</strain>
    </source>
</reference>
<proteinExistence type="predicted"/>
<dbReference type="PROSITE" id="PS51257">
    <property type="entry name" value="PROKAR_LIPOPROTEIN"/>
    <property type="match status" value="1"/>
</dbReference>
<dbReference type="Proteomes" id="UP000029224">
    <property type="component" value="Unassembled WGS sequence"/>
</dbReference>
<dbReference type="NCBIfam" id="TIGR03502">
    <property type="entry name" value="lipase_Pla1_cef"/>
    <property type="match status" value="1"/>
</dbReference>
<dbReference type="AlphaFoldDB" id="A0A090SX54"/>
<comment type="caution">
    <text evidence="2">The sequence shown here is derived from an EMBL/GenBank/DDBJ whole genome shotgun (WGS) entry which is preliminary data.</text>
</comment>
<organism evidence="2 3">
    <name type="scientific">Vibrio maritimus</name>
    <dbReference type="NCBI Taxonomy" id="990268"/>
    <lineage>
        <taxon>Bacteria</taxon>
        <taxon>Pseudomonadati</taxon>
        <taxon>Pseudomonadota</taxon>
        <taxon>Gammaproteobacteria</taxon>
        <taxon>Vibrionales</taxon>
        <taxon>Vibrionaceae</taxon>
        <taxon>Vibrio</taxon>
    </lineage>
</organism>
<evidence type="ECO:0000313" key="3">
    <source>
        <dbReference type="Proteomes" id="UP000029224"/>
    </source>
</evidence>
<keyword evidence="3" id="KW-1185">Reference proteome</keyword>
<dbReference type="SUPFAM" id="SSF53474">
    <property type="entry name" value="alpha/beta-Hydrolases"/>
    <property type="match status" value="1"/>
</dbReference>
<gene>
    <name evidence="2" type="ORF">JCM19240_5717</name>
</gene>
<dbReference type="OrthoDB" id="5477453at2"/>
<dbReference type="InterPro" id="IPR020009">
    <property type="entry name" value="VolA/Pla-1/cef"/>
</dbReference>
<evidence type="ECO:0000259" key="1">
    <source>
        <dbReference type="Pfam" id="PF12262"/>
    </source>
</evidence>
<dbReference type="EMBL" id="BBMT01000001">
    <property type="protein sequence ID" value="GAL32286.1"/>
    <property type="molecule type" value="Genomic_DNA"/>
</dbReference>
<evidence type="ECO:0000313" key="2">
    <source>
        <dbReference type="EMBL" id="GAL32286.1"/>
    </source>
</evidence>
<name>A0A090SX54_9VIBR</name>
<dbReference type="InterPro" id="IPR029058">
    <property type="entry name" value="AB_hydrolase_fold"/>
</dbReference>
<dbReference type="Gene3D" id="3.40.50.1820">
    <property type="entry name" value="alpha/beta hydrolase"/>
    <property type="match status" value="1"/>
</dbReference>